<dbReference type="EMBL" id="KI913960">
    <property type="protein sequence ID" value="ETW03072.1"/>
    <property type="molecule type" value="Genomic_DNA"/>
</dbReference>
<dbReference type="VEuPathDB" id="FungiDB:H310_05500"/>
<evidence type="ECO:0000313" key="2">
    <source>
        <dbReference type="EMBL" id="ETW03072.1"/>
    </source>
</evidence>
<gene>
    <name evidence="2" type="ORF">H310_05500</name>
</gene>
<protein>
    <submittedName>
        <fullName evidence="2">Uncharacterized protein</fullName>
    </submittedName>
</protein>
<reference evidence="2" key="1">
    <citation type="submission" date="2013-12" db="EMBL/GenBank/DDBJ databases">
        <title>The Genome Sequence of Aphanomyces invadans NJM9701.</title>
        <authorList>
            <consortium name="The Broad Institute Genomics Platform"/>
            <person name="Russ C."/>
            <person name="Tyler B."/>
            <person name="van West P."/>
            <person name="Dieguez-Uribeondo J."/>
            <person name="Young S.K."/>
            <person name="Zeng Q."/>
            <person name="Gargeya S."/>
            <person name="Fitzgerald M."/>
            <person name="Abouelleil A."/>
            <person name="Alvarado L."/>
            <person name="Chapman S.B."/>
            <person name="Gainer-Dewar J."/>
            <person name="Goldberg J."/>
            <person name="Griggs A."/>
            <person name="Gujja S."/>
            <person name="Hansen M."/>
            <person name="Howarth C."/>
            <person name="Imamovic A."/>
            <person name="Ireland A."/>
            <person name="Larimer J."/>
            <person name="McCowan C."/>
            <person name="Murphy C."/>
            <person name="Pearson M."/>
            <person name="Poon T.W."/>
            <person name="Priest M."/>
            <person name="Roberts A."/>
            <person name="Saif S."/>
            <person name="Shea T."/>
            <person name="Sykes S."/>
            <person name="Wortman J."/>
            <person name="Nusbaum C."/>
            <person name="Birren B."/>
        </authorList>
    </citation>
    <scope>NUCLEOTIDE SEQUENCE [LARGE SCALE GENOMIC DNA]</scope>
    <source>
        <strain evidence="2">NJM9701</strain>
    </source>
</reference>
<feature type="compositionally biased region" description="Polar residues" evidence="1">
    <location>
        <begin position="281"/>
        <end position="294"/>
    </location>
</feature>
<dbReference type="RefSeq" id="XP_008868456.1">
    <property type="nucleotide sequence ID" value="XM_008870234.1"/>
</dbReference>
<dbReference type="OrthoDB" id="72583at2759"/>
<accession>A0A024UAZ8</accession>
<evidence type="ECO:0000256" key="1">
    <source>
        <dbReference type="SAM" id="MobiDB-lite"/>
    </source>
</evidence>
<name>A0A024UAZ8_9STRA</name>
<organism evidence="2">
    <name type="scientific">Aphanomyces invadans</name>
    <dbReference type="NCBI Taxonomy" id="157072"/>
    <lineage>
        <taxon>Eukaryota</taxon>
        <taxon>Sar</taxon>
        <taxon>Stramenopiles</taxon>
        <taxon>Oomycota</taxon>
        <taxon>Saprolegniomycetes</taxon>
        <taxon>Saprolegniales</taxon>
        <taxon>Verrucalvaceae</taxon>
        <taxon>Aphanomyces</taxon>
    </lineage>
</organism>
<sequence>MVGDDDDTLCSTAADAEIHVSMEVTAWACEVRQLLSRFMCLGSAVSVPFRPDKLGQPSSKGDDTKGLTDSRVYKLTRMTKCPLLWTLQGEADGVVLRSYGRHDVVLFPRVVGTLAKLHRQIGSLDGLAFVRIDAVPLKLSTRPDATIREMCDILLHVQALRRTREVIKSTLQALGPTVYAAFQRDLTSKYHKLALMYMNNYIKNTAPERKRCQERIRTRQTQFKTWFAHMTIDAPSSTSTPAEKEDDLSNTAVIDLASSPPPSTQLHDAQPERKELAPQDSVGSTPSLATSINIQPRPPSPPLHLSSDMDVDMEIDASPPPVELVRRNPAKGRIVHWHVEKLVVACRVSNPDMPDARDVAEIMKEAMDYLMPLDCFSANQLNQTMLAIEADLAKRDAVDIRRLVAPLALSPYLTSFFPTPLKKAVKLRSLNSRGCRVHFSDKLHHVKHFHFDEAPTAVQQALVHVNNDNIREGGPMLPRRPSLPSHPFVDARPAKYIRRN</sequence>
<dbReference type="AlphaFoldDB" id="A0A024UAZ8"/>
<feature type="region of interest" description="Disordered" evidence="1">
    <location>
        <begin position="254"/>
        <end position="305"/>
    </location>
</feature>
<dbReference type="GeneID" id="20082550"/>
<proteinExistence type="predicted"/>